<gene>
    <name evidence="1" type="ORF">APHIGO_LOCUS10748</name>
</gene>
<proteinExistence type="predicted"/>
<keyword evidence="2" id="KW-1185">Reference proteome</keyword>
<reference evidence="1" key="2">
    <citation type="submission" date="2022-10" db="EMBL/GenBank/DDBJ databases">
        <authorList>
            <consortium name="ENA_rothamsted_submissions"/>
            <consortium name="culmorum"/>
            <person name="King R."/>
        </authorList>
    </citation>
    <scope>NUCLEOTIDE SEQUENCE</scope>
</reference>
<sequence length="47" mass="5828">MSNLKKLIQEYYITRLILTRINIKQPYLYDQQRLLHENSMIYHTSKD</sequence>
<reference evidence="1" key="1">
    <citation type="submission" date="2022-02" db="EMBL/GenBank/DDBJ databases">
        <authorList>
            <person name="King R."/>
        </authorList>
    </citation>
    <scope>NUCLEOTIDE SEQUENCE</scope>
</reference>
<name>A0A9P0JE87_APHGO</name>
<protein>
    <submittedName>
        <fullName evidence="1">Uncharacterized protein</fullName>
    </submittedName>
</protein>
<organism evidence="1 2">
    <name type="scientific">Aphis gossypii</name>
    <name type="common">Cotton aphid</name>
    <dbReference type="NCBI Taxonomy" id="80765"/>
    <lineage>
        <taxon>Eukaryota</taxon>
        <taxon>Metazoa</taxon>
        <taxon>Ecdysozoa</taxon>
        <taxon>Arthropoda</taxon>
        <taxon>Hexapoda</taxon>
        <taxon>Insecta</taxon>
        <taxon>Pterygota</taxon>
        <taxon>Neoptera</taxon>
        <taxon>Paraneoptera</taxon>
        <taxon>Hemiptera</taxon>
        <taxon>Sternorrhyncha</taxon>
        <taxon>Aphidomorpha</taxon>
        <taxon>Aphidoidea</taxon>
        <taxon>Aphididae</taxon>
        <taxon>Aphidini</taxon>
        <taxon>Aphis</taxon>
        <taxon>Aphis</taxon>
    </lineage>
</organism>
<evidence type="ECO:0000313" key="2">
    <source>
        <dbReference type="Proteomes" id="UP001154329"/>
    </source>
</evidence>
<dbReference type="Proteomes" id="UP001154329">
    <property type="component" value="Chromosome 4"/>
</dbReference>
<accession>A0A9P0JE87</accession>
<dbReference type="EMBL" id="OU899037">
    <property type="protein sequence ID" value="CAH1737162.1"/>
    <property type="molecule type" value="Genomic_DNA"/>
</dbReference>
<dbReference type="AlphaFoldDB" id="A0A9P0JE87"/>
<evidence type="ECO:0000313" key="1">
    <source>
        <dbReference type="EMBL" id="CAH1737162.1"/>
    </source>
</evidence>